<comment type="caution">
    <text evidence="2">The sequence shown here is derived from an EMBL/GenBank/DDBJ whole genome shotgun (WGS) entry which is preliminary data.</text>
</comment>
<feature type="region of interest" description="Disordered" evidence="1">
    <location>
        <begin position="414"/>
        <end position="459"/>
    </location>
</feature>
<reference evidence="2" key="1">
    <citation type="submission" date="2023-03" db="EMBL/GenBank/DDBJ databases">
        <title>Massive genome expansion in bonnet fungi (Mycena s.s.) driven by repeated elements and novel gene families across ecological guilds.</title>
        <authorList>
            <consortium name="Lawrence Berkeley National Laboratory"/>
            <person name="Harder C.B."/>
            <person name="Miyauchi S."/>
            <person name="Viragh M."/>
            <person name="Kuo A."/>
            <person name="Thoen E."/>
            <person name="Andreopoulos B."/>
            <person name="Lu D."/>
            <person name="Skrede I."/>
            <person name="Drula E."/>
            <person name="Henrissat B."/>
            <person name="Morin E."/>
            <person name="Kohler A."/>
            <person name="Barry K."/>
            <person name="LaButti K."/>
            <person name="Morin E."/>
            <person name="Salamov A."/>
            <person name="Lipzen A."/>
            <person name="Mereny Z."/>
            <person name="Hegedus B."/>
            <person name="Baldrian P."/>
            <person name="Stursova M."/>
            <person name="Weitz H."/>
            <person name="Taylor A."/>
            <person name="Grigoriev I.V."/>
            <person name="Nagy L.G."/>
            <person name="Martin F."/>
            <person name="Kauserud H."/>
        </authorList>
    </citation>
    <scope>NUCLEOTIDE SEQUENCE</scope>
    <source>
        <strain evidence="2">CBHHK067</strain>
    </source>
</reference>
<accession>A0AAD7H1I4</accession>
<dbReference type="EMBL" id="JARKIE010000002">
    <property type="protein sequence ID" value="KAJ7709769.1"/>
    <property type="molecule type" value="Genomic_DNA"/>
</dbReference>
<evidence type="ECO:0000313" key="2">
    <source>
        <dbReference type="EMBL" id="KAJ7709769.1"/>
    </source>
</evidence>
<feature type="region of interest" description="Disordered" evidence="1">
    <location>
        <begin position="135"/>
        <end position="220"/>
    </location>
</feature>
<proteinExistence type="predicted"/>
<gene>
    <name evidence="2" type="ORF">B0H17DRAFT_237628</name>
</gene>
<name>A0AAD7H1I4_MYCRO</name>
<feature type="compositionally biased region" description="Low complexity" evidence="1">
    <location>
        <begin position="193"/>
        <end position="220"/>
    </location>
</feature>
<protein>
    <submittedName>
        <fullName evidence="2">Uncharacterized protein</fullName>
    </submittedName>
</protein>
<feature type="region of interest" description="Disordered" evidence="1">
    <location>
        <begin position="1"/>
        <end position="100"/>
    </location>
</feature>
<evidence type="ECO:0000313" key="3">
    <source>
        <dbReference type="Proteomes" id="UP001221757"/>
    </source>
</evidence>
<sequence>MTKRSRPKTTVVVDSSSSEDERPPKRPRVVPRAGKPSKDLRFRKTGPQTAVSIADAFNNASAQNSKANSNTARPLPSTIPLTIPSTLPSSLPSSSAAPVLPRRYKRKVQVLPGPAQVPPGPVHVLPGPVHVLPGPVQVLPGPPGLASQSSPPETPHTATTSSSTTENPLTTVYPSPLATPALPRRQSKRKVVPAPTELASSSSSPAGPNSATTATTSSSTIENQLSTILETLSSVQATQVQHAAEVASMRERLFLGGNPPESISDAFAVLDRQSTGSTVKVVADLVNSLVSTLHQPANNMNNMSNYRTYPITRSGRGRGRGGLPFGDHSYRSTPPNNVFREFQQDHHRPYRPYHGGHYNSAPAGPARHTDTQDYYPGRVWIPGPYATQQGPYAAQHRRVSVSDEQGPRYHAFAEERREPREEARRGRRFTRFSPPESPENNTLDLVPARRRGSPSQRRPALFDRMETGSEGSVTVTNAEVANSEAGSMAMIRRQASTNTRRETPKFFATLRSVSPEDEQDWEAVYAKDTQS</sequence>
<feature type="compositionally biased region" description="Low complexity" evidence="1">
    <location>
        <begin position="149"/>
        <end position="165"/>
    </location>
</feature>
<feature type="compositionally biased region" description="Low complexity" evidence="1">
    <location>
        <begin position="56"/>
        <end position="98"/>
    </location>
</feature>
<keyword evidence="3" id="KW-1185">Reference proteome</keyword>
<dbReference type="AlphaFoldDB" id="A0AAD7H1I4"/>
<evidence type="ECO:0000256" key="1">
    <source>
        <dbReference type="SAM" id="MobiDB-lite"/>
    </source>
</evidence>
<dbReference type="Proteomes" id="UP001221757">
    <property type="component" value="Unassembled WGS sequence"/>
</dbReference>
<feature type="region of interest" description="Disordered" evidence="1">
    <location>
        <begin position="312"/>
        <end position="335"/>
    </location>
</feature>
<organism evidence="2 3">
    <name type="scientific">Mycena rosella</name>
    <name type="common">Pink bonnet</name>
    <name type="synonym">Agaricus rosellus</name>
    <dbReference type="NCBI Taxonomy" id="1033263"/>
    <lineage>
        <taxon>Eukaryota</taxon>
        <taxon>Fungi</taxon>
        <taxon>Dikarya</taxon>
        <taxon>Basidiomycota</taxon>
        <taxon>Agaricomycotina</taxon>
        <taxon>Agaricomycetes</taxon>
        <taxon>Agaricomycetidae</taxon>
        <taxon>Agaricales</taxon>
        <taxon>Marasmiineae</taxon>
        <taxon>Mycenaceae</taxon>
        <taxon>Mycena</taxon>
    </lineage>
</organism>
<feature type="compositionally biased region" description="Basic and acidic residues" evidence="1">
    <location>
        <begin position="414"/>
        <end position="424"/>
    </location>
</feature>